<accession>A0ABR4GK09</accession>
<keyword evidence="3" id="KW-1185">Reference proteome</keyword>
<dbReference type="InterPro" id="IPR040840">
    <property type="entry name" value="TcA_TcB_BD"/>
</dbReference>
<sequence>MAVDMIKTVRRAMDFELGMRQPSQSSSIASIASSWETCRDGLLSGEALAIELQKLQTDVPSGIQAFVSISRRHLRFQFRGLVEKHEGRSAVARPSGKCLCPIAWCVGCTLTLVKHKYRISATQSSYAEQKAEDFRTDKIPIQSIAVTTGAQGSNGKFDPTYSYGIEYYPFEGAGLVSKWAIELANELRQMDYSAITDIELDITYSALAAGYKQAALNAAAKDLETVPSVVSIDLINEIGGDGEEEVANAAAGEIVISGVRKRLPHIISRGEATLKGVELYLKSRTGLRDDLTAKFGITPLDTVDSLGDFRVLSSEEKGFIFEPWTVTLKDGKGLWEGTLDEAWLLISYTVSGLVKG</sequence>
<proteinExistence type="predicted"/>
<name>A0ABR4GK09_9EURO</name>
<evidence type="ECO:0000313" key="2">
    <source>
        <dbReference type="EMBL" id="KAL2799400.1"/>
    </source>
</evidence>
<protein>
    <recommendedName>
        <fullName evidence="1">Tc toxin complex TcA C-terminal TcB-binding domain-containing protein</fullName>
    </recommendedName>
</protein>
<evidence type="ECO:0000313" key="3">
    <source>
        <dbReference type="Proteomes" id="UP001610563"/>
    </source>
</evidence>
<organism evidence="2 3">
    <name type="scientific">Aspergillus keveii</name>
    <dbReference type="NCBI Taxonomy" id="714993"/>
    <lineage>
        <taxon>Eukaryota</taxon>
        <taxon>Fungi</taxon>
        <taxon>Dikarya</taxon>
        <taxon>Ascomycota</taxon>
        <taxon>Pezizomycotina</taxon>
        <taxon>Eurotiomycetes</taxon>
        <taxon>Eurotiomycetidae</taxon>
        <taxon>Eurotiales</taxon>
        <taxon>Aspergillaceae</taxon>
        <taxon>Aspergillus</taxon>
        <taxon>Aspergillus subgen. Nidulantes</taxon>
    </lineage>
</organism>
<dbReference type="Pfam" id="PF18276">
    <property type="entry name" value="TcA_TcB_BD"/>
    <property type="match status" value="1"/>
</dbReference>
<reference evidence="2 3" key="1">
    <citation type="submission" date="2024-07" db="EMBL/GenBank/DDBJ databases">
        <title>Section-level genome sequencing and comparative genomics of Aspergillus sections Usti and Cavernicolus.</title>
        <authorList>
            <consortium name="Lawrence Berkeley National Laboratory"/>
            <person name="Nybo J.L."/>
            <person name="Vesth T.C."/>
            <person name="Theobald S."/>
            <person name="Frisvad J.C."/>
            <person name="Larsen T.O."/>
            <person name="Kjaerboelling I."/>
            <person name="Rothschild-Mancinelli K."/>
            <person name="Lyhne E.K."/>
            <person name="Kogle M.E."/>
            <person name="Barry K."/>
            <person name="Clum A."/>
            <person name="Na H."/>
            <person name="Ledsgaard L."/>
            <person name="Lin J."/>
            <person name="Lipzen A."/>
            <person name="Kuo A."/>
            <person name="Riley R."/>
            <person name="Mondo S."/>
            <person name="Labutti K."/>
            <person name="Haridas S."/>
            <person name="Pangalinan J."/>
            <person name="Salamov A.A."/>
            <person name="Simmons B.A."/>
            <person name="Magnuson J.K."/>
            <person name="Chen J."/>
            <person name="Drula E."/>
            <person name="Henrissat B."/>
            <person name="Wiebenga A."/>
            <person name="Lubbers R.J."/>
            <person name="Gomes A.C."/>
            <person name="Makela M.R."/>
            <person name="Stajich J."/>
            <person name="Grigoriev I.V."/>
            <person name="Mortensen U.H."/>
            <person name="De Vries R.P."/>
            <person name="Baker S.E."/>
            <person name="Andersen M.R."/>
        </authorList>
    </citation>
    <scope>NUCLEOTIDE SEQUENCE [LARGE SCALE GENOMIC DNA]</scope>
    <source>
        <strain evidence="2 3">CBS 209.92</strain>
    </source>
</reference>
<evidence type="ECO:0000259" key="1">
    <source>
        <dbReference type="Pfam" id="PF18276"/>
    </source>
</evidence>
<dbReference type="Proteomes" id="UP001610563">
    <property type="component" value="Unassembled WGS sequence"/>
</dbReference>
<feature type="domain" description="Tc toxin complex TcA C-terminal TcB-binding" evidence="1">
    <location>
        <begin position="106"/>
        <end position="206"/>
    </location>
</feature>
<comment type="caution">
    <text evidence="2">The sequence shown here is derived from an EMBL/GenBank/DDBJ whole genome shotgun (WGS) entry which is preliminary data.</text>
</comment>
<dbReference type="EMBL" id="JBFTWV010000008">
    <property type="protein sequence ID" value="KAL2799400.1"/>
    <property type="molecule type" value="Genomic_DNA"/>
</dbReference>
<gene>
    <name evidence="2" type="ORF">BJX66DRAFT_333303</name>
</gene>